<dbReference type="SUPFAM" id="SSF48652">
    <property type="entry name" value="Tetraspanin"/>
    <property type="match status" value="1"/>
</dbReference>
<proteinExistence type="predicted"/>
<accession>A0AAE1Z500</accession>
<keyword evidence="7" id="KW-1185">Reference proteome</keyword>
<gene>
    <name evidence="6" type="ORF">MN116_008650</name>
</gene>
<evidence type="ECO:0000256" key="1">
    <source>
        <dbReference type="ARBA" id="ARBA00004141"/>
    </source>
</evidence>
<dbReference type="CDD" id="cd03156">
    <property type="entry name" value="uroplakin_I_like_LEL"/>
    <property type="match status" value="1"/>
</dbReference>
<dbReference type="AlphaFoldDB" id="A0AAE1Z500"/>
<dbReference type="GO" id="GO:0016020">
    <property type="term" value="C:membrane"/>
    <property type="evidence" value="ECO:0007669"/>
    <property type="project" value="UniProtKB-SubCell"/>
</dbReference>
<feature type="transmembrane region" description="Helical" evidence="5">
    <location>
        <begin position="247"/>
        <end position="270"/>
    </location>
</feature>
<feature type="transmembrane region" description="Helical" evidence="5">
    <location>
        <begin position="69"/>
        <end position="92"/>
    </location>
</feature>
<sequence>MLTSAGYILYTNDQAYKEFTHIIQVVFSQSNGVGQVENIENTIRILTDLFALNRAIFSHISWCCCCGHFFLVPIVIAITILGIVSVIISLLGCCGACCNMKILLWIYEILVGILALALLVIISVYFIHKKSITNTAITVLNTGVTNYQSMTSHKLDSLFVAIISIKLNCCGVDGGEDFAKSTNFWRNDTYAGKQYTDIKYPLICCKWNRSQPITNFRCPKSFTDRNSNINRGCMDPLKNVIFQYLDISAYALIGVFVLLFFIFLFTVTIMRSGGAMETISN</sequence>
<keyword evidence="2 5" id="KW-0812">Transmembrane</keyword>
<reference evidence="6" key="2">
    <citation type="journal article" date="2023" name="Infect Dis Poverty">
        <title>Chromosome-scale genome of the human blood fluke Schistosoma mekongi and its implications for public health.</title>
        <authorList>
            <person name="Zhou M."/>
            <person name="Xu L."/>
            <person name="Xu D."/>
            <person name="Chen W."/>
            <person name="Khan J."/>
            <person name="Hu Y."/>
            <person name="Huang H."/>
            <person name="Wei H."/>
            <person name="Zhang Y."/>
            <person name="Chusongsang P."/>
            <person name="Tanasarnprasert K."/>
            <person name="Hu X."/>
            <person name="Limpanont Y."/>
            <person name="Lv Z."/>
        </authorList>
    </citation>
    <scope>NUCLEOTIDE SEQUENCE</scope>
    <source>
        <strain evidence="6">LV_2022a</strain>
    </source>
</reference>
<comment type="caution">
    <text evidence="6">The sequence shown here is derived from an EMBL/GenBank/DDBJ whole genome shotgun (WGS) entry which is preliminary data.</text>
</comment>
<keyword evidence="3 5" id="KW-1133">Transmembrane helix</keyword>
<evidence type="ECO:0000313" key="6">
    <source>
        <dbReference type="EMBL" id="KAK4467716.1"/>
    </source>
</evidence>
<dbReference type="Pfam" id="PF00335">
    <property type="entry name" value="Tetraspanin"/>
    <property type="match status" value="1"/>
</dbReference>
<evidence type="ECO:0000313" key="7">
    <source>
        <dbReference type="Proteomes" id="UP001292079"/>
    </source>
</evidence>
<evidence type="ECO:0000256" key="3">
    <source>
        <dbReference type="ARBA" id="ARBA00022989"/>
    </source>
</evidence>
<dbReference type="EMBL" id="JALJAT010000008">
    <property type="protein sequence ID" value="KAK4467716.1"/>
    <property type="molecule type" value="Genomic_DNA"/>
</dbReference>
<reference evidence="6" key="1">
    <citation type="submission" date="2022-04" db="EMBL/GenBank/DDBJ databases">
        <authorList>
            <person name="Xu L."/>
            <person name="Lv Z."/>
        </authorList>
    </citation>
    <scope>NUCLEOTIDE SEQUENCE</scope>
    <source>
        <strain evidence="6">LV_2022a</strain>
    </source>
</reference>
<evidence type="ECO:0008006" key="8">
    <source>
        <dbReference type="Google" id="ProtNLM"/>
    </source>
</evidence>
<keyword evidence="4 5" id="KW-0472">Membrane</keyword>
<evidence type="ECO:0000256" key="2">
    <source>
        <dbReference type="ARBA" id="ARBA00022692"/>
    </source>
</evidence>
<name>A0AAE1Z500_SCHME</name>
<evidence type="ECO:0000256" key="4">
    <source>
        <dbReference type="ARBA" id="ARBA00023136"/>
    </source>
</evidence>
<dbReference type="InterPro" id="IPR018499">
    <property type="entry name" value="Tetraspanin/Peripherin"/>
</dbReference>
<organism evidence="6 7">
    <name type="scientific">Schistosoma mekongi</name>
    <name type="common">Parasitic worm</name>
    <dbReference type="NCBI Taxonomy" id="38744"/>
    <lineage>
        <taxon>Eukaryota</taxon>
        <taxon>Metazoa</taxon>
        <taxon>Spiralia</taxon>
        <taxon>Lophotrochozoa</taxon>
        <taxon>Platyhelminthes</taxon>
        <taxon>Trematoda</taxon>
        <taxon>Digenea</taxon>
        <taxon>Strigeidida</taxon>
        <taxon>Schistosomatoidea</taxon>
        <taxon>Schistosomatidae</taxon>
        <taxon>Schistosoma</taxon>
    </lineage>
</organism>
<comment type="subcellular location">
    <subcellularLocation>
        <location evidence="1">Membrane</location>
        <topology evidence="1">Multi-pass membrane protein</topology>
    </subcellularLocation>
</comment>
<dbReference type="InterPro" id="IPR008952">
    <property type="entry name" value="Tetraspanin_EC2_sf"/>
</dbReference>
<evidence type="ECO:0000256" key="5">
    <source>
        <dbReference type="SAM" id="Phobius"/>
    </source>
</evidence>
<feature type="transmembrane region" description="Helical" evidence="5">
    <location>
        <begin position="104"/>
        <end position="127"/>
    </location>
</feature>
<dbReference type="Proteomes" id="UP001292079">
    <property type="component" value="Unassembled WGS sequence"/>
</dbReference>
<protein>
    <recommendedName>
        <fullName evidence="8">Tetraspanin</fullName>
    </recommendedName>
</protein>